<proteinExistence type="predicted"/>
<sequence>MKLPDFLVSPALNRLRERMDHAPLGNFVSVPGQTLLSAADLQSLSGEGLEVASDEVEVLPDSTLAYRGRRVLLYIRESHLAARGELLLRTSGNDTLPEGEESLPRFHVAHCRTLEAMRYSGRSHRYVVATREDGLFDLVLYGRPVRRRLWVCKNCLETLDWKGFSSRPGAKDRSQAVQDFRIDEFFRGFGNTVAS</sequence>
<comment type="caution">
    <text evidence="1">The sequence shown here is derived from an EMBL/GenBank/DDBJ whole genome shotgun (WGS) entry which is preliminary data.</text>
</comment>
<dbReference type="Proteomes" id="UP000029452">
    <property type="component" value="Unassembled WGS sequence"/>
</dbReference>
<dbReference type="AlphaFoldDB" id="A0A094X4W4"/>
<dbReference type="EMBL" id="JPGK01000006">
    <property type="protein sequence ID" value="KGA93589.1"/>
    <property type="molecule type" value="Genomic_DNA"/>
</dbReference>
<name>A0A094X4W4_9BACT</name>
<dbReference type="PATRIC" id="fig|178606.4.peg.1800"/>
<evidence type="ECO:0000313" key="1">
    <source>
        <dbReference type="EMBL" id="KGA93589.1"/>
    </source>
</evidence>
<dbReference type="RefSeq" id="WP_036082827.1">
    <property type="nucleotide sequence ID" value="NZ_JBPKCJ010000005.1"/>
</dbReference>
<protein>
    <submittedName>
        <fullName evidence="1">Uncharacterized protein</fullName>
    </submittedName>
</protein>
<evidence type="ECO:0000313" key="2">
    <source>
        <dbReference type="Proteomes" id="UP000029452"/>
    </source>
</evidence>
<reference evidence="1 2" key="1">
    <citation type="submission" date="2014-06" db="EMBL/GenBank/DDBJ databases">
        <title>Draft genome sequence of iron oxidizing acidophile Leptospirillum ferriphilum DSM14647.</title>
        <authorList>
            <person name="Cardenas J.P."/>
            <person name="Lazcano M."/>
            <person name="Ossandon F.J."/>
            <person name="Corbett M."/>
            <person name="Holmes D.S."/>
            <person name="Watkin E."/>
        </authorList>
    </citation>
    <scope>NUCLEOTIDE SEQUENCE [LARGE SCALE GENOMIC DNA]</scope>
    <source>
        <strain evidence="1 2">DSM 14647</strain>
    </source>
</reference>
<organism evidence="1 2">
    <name type="scientific">Leptospirillum ferriphilum</name>
    <dbReference type="NCBI Taxonomy" id="178606"/>
    <lineage>
        <taxon>Bacteria</taxon>
        <taxon>Pseudomonadati</taxon>
        <taxon>Nitrospirota</taxon>
        <taxon>Nitrospiria</taxon>
        <taxon>Nitrospirales</taxon>
        <taxon>Nitrospiraceae</taxon>
        <taxon>Leptospirillum</taxon>
    </lineage>
</organism>
<dbReference type="OrthoDB" id="9815372at2"/>
<accession>A0A094X4W4</accession>
<gene>
    <name evidence="1" type="ORF">LptCag_0202</name>
</gene>